<feature type="compositionally biased region" description="Gly residues" evidence="1">
    <location>
        <begin position="7"/>
        <end position="20"/>
    </location>
</feature>
<protein>
    <submittedName>
        <fullName evidence="2">Metallopeptidase family protein</fullName>
    </submittedName>
</protein>
<name>A0ABY6FYL0_9MICO</name>
<gene>
    <name evidence="2" type="ORF">BRM3_08595</name>
</gene>
<dbReference type="InterPro" id="IPR010428">
    <property type="entry name" value="Zincin_1"/>
</dbReference>
<dbReference type="InterPro" id="IPR038555">
    <property type="entry name" value="Zincin_1_sf"/>
</dbReference>
<evidence type="ECO:0000313" key="3">
    <source>
        <dbReference type="Proteomes" id="UP001164305"/>
    </source>
</evidence>
<proteinExistence type="predicted"/>
<feature type="region of interest" description="Disordered" evidence="1">
    <location>
        <begin position="1"/>
        <end position="46"/>
    </location>
</feature>
<feature type="region of interest" description="Disordered" evidence="1">
    <location>
        <begin position="80"/>
        <end position="102"/>
    </location>
</feature>
<dbReference type="Proteomes" id="UP001164305">
    <property type="component" value="Chromosome"/>
</dbReference>
<organism evidence="2 3">
    <name type="scientific">Brachybacterium huguangmaarense</name>
    <dbReference type="NCBI Taxonomy" id="1652028"/>
    <lineage>
        <taxon>Bacteria</taxon>
        <taxon>Bacillati</taxon>
        <taxon>Actinomycetota</taxon>
        <taxon>Actinomycetes</taxon>
        <taxon>Micrococcales</taxon>
        <taxon>Dermabacteraceae</taxon>
        <taxon>Brachybacterium</taxon>
    </lineage>
</organism>
<accession>A0ABY6FYL0</accession>
<dbReference type="RefSeq" id="WP_263592915.1">
    <property type="nucleotide sequence ID" value="NZ_CP107020.1"/>
</dbReference>
<keyword evidence="3" id="KW-1185">Reference proteome</keyword>
<dbReference type="Gene3D" id="3.30.2010.20">
    <property type="match status" value="1"/>
</dbReference>
<feature type="compositionally biased region" description="Basic residues" evidence="1">
    <location>
        <begin position="21"/>
        <end position="32"/>
    </location>
</feature>
<evidence type="ECO:0000256" key="1">
    <source>
        <dbReference type="SAM" id="MobiDB-lite"/>
    </source>
</evidence>
<dbReference type="Pfam" id="PF06262">
    <property type="entry name" value="Zincin_1"/>
    <property type="match status" value="1"/>
</dbReference>
<dbReference type="EMBL" id="CP107020">
    <property type="protein sequence ID" value="UYG15701.1"/>
    <property type="molecule type" value="Genomic_DNA"/>
</dbReference>
<evidence type="ECO:0000313" key="2">
    <source>
        <dbReference type="EMBL" id="UYG15701.1"/>
    </source>
</evidence>
<sequence>MARGEGHSGGITRSGGGGRPGRPRRRDRHGRGFRGDLIPPHLPGHLTRRERFDDTVLGAASPLLERFGRRLEHLAITVEDIPPSDPTPWEMQSVPLGRYVPPDRDHPPRVVLYRRPIETRSSLPGDLEMLVRQVLAEQVGAMLSMDPEDVDPGAWEL</sequence>
<dbReference type="SUPFAM" id="SSF55486">
    <property type="entry name" value="Metalloproteases ('zincins'), catalytic domain"/>
    <property type="match status" value="1"/>
</dbReference>
<reference evidence="2" key="1">
    <citation type="submission" date="2022-10" db="EMBL/GenBank/DDBJ databases">
        <title>Whole-Genome Sequencing of Brachybacterium huguangmaarense BRM-3, Isolated from Betula schmidtii.</title>
        <authorList>
            <person name="Haam D."/>
        </authorList>
    </citation>
    <scope>NUCLEOTIDE SEQUENCE</scope>
    <source>
        <strain evidence="2">BRM-3</strain>
    </source>
</reference>
<dbReference type="CDD" id="cd12954">
    <property type="entry name" value="MMP_TTHA0227_like_1"/>
    <property type="match status" value="1"/>
</dbReference>